<protein>
    <submittedName>
        <fullName evidence="1">NTP pyrophosphatase (Non-canonical NTP hydrolase)</fullName>
    </submittedName>
</protein>
<dbReference type="AlphaFoldDB" id="A0A2A9E8P6"/>
<dbReference type="OrthoDB" id="9791898at2"/>
<reference evidence="1 2" key="1">
    <citation type="submission" date="2017-10" db="EMBL/GenBank/DDBJ databases">
        <title>Sequencing the genomes of 1000 actinobacteria strains.</title>
        <authorList>
            <person name="Klenk H.-P."/>
        </authorList>
    </citation>
    <scope>NUCLEOTIDE SEQUENCE [LARGE SCALE GENOMIC DNA]</scope>
    <source>
        <strain evidence="1 2">DSM 18966</strain>
    </source>
</reference>
<dbReference type="RefSeq" id="WP_098455600.1">
    <property type="nucleotide sequence ID" value="NZ_PDJG01000001.1"/>
</dbReference>
<dbReference type="GO" id="GO:0042262">
    <property type="term" value="P:DNA protection"/>
    <property type="evidence" value="ECO:0007669"/>
    <property type="project" value="TreeGrafter"/>
</dbReference>
<name>A0A2A9E8P6_9MICO</name>
<evidence type="ECO:0000313" key="1">
    <source>
        <dbReference type="EMBL" id="PFG34589.1"/>
    </source>
</evidence>
<organism evidence="1 2">
    <name type="scientific">Sanguibacter antarcticus</name>
    <dbReference type="NCBI Taxonomy" id="372484"/>
    <lineage>
        <taxon>Bacteria</taxon>
        <taxon>Bacillati</taxon>
        <taxon>Actinomycetota</taxon>
        <taxon>Actinomycetes</taxon>
        <taxon>Micrococcales</taxon>
        <taxon>Sanguibacteraceae</taxon>
        <taxon>Sanguibacter</taxon>
    </lineage>
</organism>
<dbReference type="EMBL" id="PDJG01000001">
    <property type="protein sequence ID" value="PFG34589.1"/>
    <property type="molecule type" value="Genomic_DNA"/>
</dbReference>
<accession>A0A2A9E8P6</accession>
<dbReference type="InterPro" id="IPR025984">
    <property type="entry name" value="DCTPP"/>
</dbReference>
<sequence>MTDLAALTTAVRQFAHERDWEQFQDPKSLVLALTGEVGEVAELLQWVRAEEVVERFSTPERRARIGDELADVLLYLVRLADVLGVDLGAAGEAKLARNHERFPVAGDDSVVGVAPHKA</sequence>
<keyword evidence="2" id="KW-1185">Reference proteome</keyword>
<proteinExistence type="predicted"/>
<keyword evidence="1" id="KW-0378">Hydrolase</keyword>
<dbReference type="PIRSF" id="PIRSF029826">
    <property type="entry name" value="UCP029826_pph"/>
    <property type="match status" value="1"/>
</dbReference>
<dbReference type="GO" id="GO:0047840">
    <property type="term" value="F:dCTP diphosphatase activity"/>
    <property type="evidence" value="ECO:0007669"/>
    <property type="project" value="TreeGrafter"/>
</dbReference>
<dbReference type="Gene3D" id="1.10.287.1080">
    <property type="entry name" value="MazG-like"/>
    <property type="match status" value="1"/>
</dbReference>
<dbReference type="CDD" id="cd11537">
    <property type="entry name" value="NTP-PPase_RS21-C6_like"/>
    <property type="match status" value="1"/>
</dbReference>
<gene>
    <name evidence="1" type="ORF">ATL42_2506</name>
</gene>
<dbReference type="PANTHER" id="PTHR46523:SF1">
    <property type="entry name" value="DCTP PYROPHOSPHATASE 1"/>
    <property type="match status" value="1"/>
</dbReference>
<dbReference type="Pfam" id="PF12643">
    <property type="entry name" value="MazG-like"/>
    <property type="match status" value="1"/>
</dbReference>
<dbReference type="GO" id="GO:0005829">
    <property type="term" value="C:cytosol"/>
    <property type="evidence" value="ECO:0007669"/>
    <property type="project" value="TreeGrafter"/>
</dbReference>
<dbReference type="PANTHER" id="PTHR46523">
    <property type="entry name" value="DCTP PYROPHOSPHATASE 1"/>
    <property type="match status" value="1"/>
</dbReference>
<dbReference type="InterPro" id="IPR052555">
    <property type="entry name" value="dCTP_Pyrophosphatase"/>
</dbReference>
<evidence type="ECO:0000313" key="2">
    <source>
        <dbReference type="Proteomes" id="UP000225548"/>
    </source>
</evidence>
<dbReference type="SUPFAM" id="SSF101386">
    <property type="entry name" value="all-alpha NTP pyrophosphatases"/>
    <property type="match status" value="1"/>
</dbReference>
<dbReference type="Proteomes" id="UP000225548">
    <property type="component" value="Unassembled WGS sequence"/>
</dbReference>
<dbReference type="GO" id="GO:0006253">
    <property type="term" value="P:dCTP catabolic process"/>
    <property type="evidence" value="ECO:0007669"/>
    <property type="project" value="TreeGrafter"/>
</dbReference>
<comment type="caution">
    <text evidence="1">The sequence shown here is derived from an EMBL/GenBank/DDBJ whole genome shotgun (WGS) entry which is preliminary data.</text>
</comment>